<accession>A0A0D0ATP3</accession>
<evidence type="ECO:0000313" key="2">
    <source>
        <dbReference type="Proteomes" id="UP000054485"/>
    </source>
</evidence>
<reference evidence="2" key="2">
    <citation type="submission" date="2015-01" db="EMBL/GenBank/DDBJ databases">
        <title>Evolutionary Origins and Diversification of the Mycorrhizal Mutualists.</title>
        <authorList>
            <consortium name="DOE Joint Genome Institute"/>
            <consortium name="Mycorrhizal Genomics Consortium"/>
            <person name="Kohler A."/>
            <person name="Kuo A."/>
            <person name="Nagy L.G."/>
            <person name="Floudas D."/>
            <person name="Copeland A."/>
            <person name="Barry K.W."/>
            <person name="Cichocki N."/>
            <person name="Veneault-Fourrey C."/>
            <person name="LaButti K."/>
            <person name="Lindquist E.A."/>
            <person name="Lipzen A."/>
            <person name="Lundell T."/>
            <person name="Morin E."/>
            <person name="Murat C."/>
            <person name="Riley R."/>
            <person name="Ohm R."/>
            <person name="Sun H."/>
            <person name="Tunlid A."/>
            <person name="Henrissat B."/>
            <person name="Grigoriev I.V."/>
            <person name="Hibbett D.S."/>
            <person name="Martin F."/>
        </authorList>
    </citation>
    <scope>NUCLEOTIDE SEQUENCE [LARGE SCALE GENOMIC DNA]</scope>
    <source>
        <strain evidence="2">UH-Slu-Lm8-n1</strain>
    </source>
</reference>
<name>A0A0D0ATP3_9AGAM</name>
<organism evidence="1 2">
    <name type="scientific">Suillus luteus UH-Slu-Lm8-n1</name>
    <dbReference type="NCBI Taxonomy" id="930992"/>
    <lineage>
        <taxon>Eukaryota</taxon>
        <taxon>Fungi</taxon>
        <taxon>Dikarya</taxon>
        <taxon>Basidiomycota</taxon>
        <taxon>Agaricomycotina</taxon>
        <taxon>Agaricomycetes</taxon>
        <taxon>Agaricomycetidae</taxon>
        <taxon>Boletales</taxon>
        <taxon>Suillineae</taxon>
        <taxon>Suillaceae</taxon>
        <taxon>Suillus</taxon>
    </lineage>
</organism>
<evidence type="ECO:0000313" key="1">
    <source>
        <dbReference type="EMBL" id="KIK37647.1"/>
    </source>
</evidence>
<dbReference type="HOGENOM" id="CLU_2905679_0_0_1"/>
<dbReference type="EMBL" id="KN835438">
    <property type="protein sequence ID" value="KIK37647.1"/>
    <property type="molecule type" value="Genomic_DNA"/>
</dbReference>
<proteinExistence type="predicted"/>
<protein>
    <submittedName>
        <fullName evidence="1">Uncharacterized protein</fullName>
    </submittedName>
</protein>
<dbReference type="InParanoid" id="A0A0D0ATP3"/>
<dbReference type="AlphaFoldDB" id="A0A0D0ATP3"/>
<keyword evidence="2" id="KW-1185">Reference proteome</keyword>
<dbReference type="Proteomes" id="UP000054485">
    <property type="component" value="Unassembled WGS sequence"/>
</dbReference>
<gene>
    <name evidence="1" type="ORF">CY34DRAFT_446453</name>
</gene>
<reference evidence="1 2" key="1">
    <citation type="submission" date="2014-04" db="EMBL/GenBank/DDBJ databases">
        <authorList>
            <consortium name="DOE Joint Genome Institute"/>
            <person name="Kuo A."/>
            <person name="Ruytinx J."/>
            <person name="Rineau F."/>
            <person name="Colpaert J."/>
            <person name="Kohler A."/>
            <person name="Nagy L.G."/>
            <person name="Floudas D."/>
            <person name="Copeland A."/>
            <person name="Barry K.W."/>
            <person name="Cichocki N."/>
            <person name="Veneault-Fourrey C."/>
            <person name="LaButti K."/>
            <person name="Lindquist E.A."/>
            <person name="Lipzen A."/>
            <person name="Lundell T."/>
            <person name="Morin E."/>
            <person name="Murat C."/>
            <person name="Sun H."/>
            <person name="Tunlid A."/>
            <person name="Henrissat B."/>
            <person name="Grigoriev I.V."/>
            <person name="Hibbett D.S."/>
            <person name="Martin F."/>
            <person name="Nordberg H.P."/>
            <person name="Cantor M.N."/>
            <person name="Hua S.X."/>
        </authorList>
    </citation>
    <scope>NUCLEOTIDE SEQUENCE [LARGE SCALE GENOMIC DNA]</scope>
    <source>
        <strain evidence="1 2">UH-Slu-Lm8-n1</strain>
    </source>
</reference>
<sequence length="62" mass="6990">MGNDAVYLDREGILHGSMMTMMMKMRFLGWIYVGTESPLILQTSTSCPRRFPGVCISIVYLA</sequence>